<organism evidence="4 5">
    <name type="scientific">Chryseobacterium angstadtii</name>
    <dbReference type="NCBI Taxonomy" id="558151"/>
    <lineage>
        <taxon>Bacteria</taxon>
        <taxon>Pseudomonadati</taxon>
        <taxon>Bacteroidota</taxon>
        <taxon>Flavobacteriia</taxon>
        <taxon>Flavobacteriales</taxon>
        <taxon>Weeksellaceae</taxon>
        <taxon>Chryseobacterium group</taxon>
        <taxon>Chryseobacterium</taxon>
    </lineage>
</organism>
<feature type="domain" description="N-acetyltransferase" evidence="3">
    <location>
        <begin position="4"/>
        <end position="173"/>
    </location>
</feature>
<dbReference type="OrthoDB" id="7205533at2"/>
<evidence type="ECO:0000313" key="4">
    <source>
        <dbReference type="EMBL" id="KMQ64658.1"/>
    </source>
</evidence>
<dbReference type="EMBL" id="LFND01000003">
    <property type="protein sequence ID" value="KMQ64658.1"/>
    <property type="molecule type" value="Genomic_DNA"/>
</dbReference>
<dbReference type="RefSeq" id="WP_048506589.1">
    <property type="nucleotide sequence ID" value="NZ_LFND01000003.1"/>
</dbReference>
<gene>
    <name evidence="4" type="ORF">ACM46_10445</name>
</gene>
<dbReference type="PANTHER" id="PTHR42919">
    <property type="entry name" value="N-ALPHA-ACETYLTRANSFERASE"/>
    <property type="match status" value="1"/>
</dbReference>
<keyword evidence="1 4" id="KW-0808">Transferase</keyword>
<dbReference type="PROSITE" id="PS51186">
    <property type="entry name" value="GNAT"/>
    <property type="match status" value="1"/>
</dbReference>
<evidence type="ECO:0000313" key="5">
    <source>
        <dbReference type="Proteomes" id="UP000036261"/>
    </source>
</evidence>
<dbReference type="SUPFAM" id="SSF55729">
    <property type="entry name" value="Acyl-CoA N-acyltransferases (Nat)"/>
    <property type="match status" value="1"/>
</dbReference>
<dbReference type="InterPro" id="IPR000182">
    <property type="entry name" value="GNAT_dom"/>
</dbReference>
<protein>
    <submittedName>
        <fullName evidence="4">GNAT family acetyltransferase</fullName>
    </submittedName>
</protein>
<name>A0A0J7IDY9_9FLAO</name>
<dbReference type="PANTHER" id="PTHR42919:SF8">
    <property type="entry name" value="N-ALPHA-ACETYLTRANSFERASE 50"/>
    <property type="match status" value="1"/>
</dbReference>
<dbReference type="STRING" id="558151.ACM46_10445"/>
<evidence type="ECO:0000256" key="1">
    <source>
        <dbReference type="ARBA" id="ARBA00022679"/>
    </source>
</evidence>
<accession>A0A0J7IDY9</accession>
<evidence type="ECO:0000259" key="3">
    <source>
        <dbReference type="PROSITE" id="PS51186"/>
    </source>
</evidence>
<dbReference type="Proteomes" id="UP000036261">
    <property type="component" value="Unassembled WGS sequence"/>
</dbReference>
<keyword evidence="5" id="KW-1185">Reference proteome</keyword>
<dbReference type="AlphaFoldDB" id="A0A0J7IDY9"/>
<dbReference type="Pfam" id="PF00583">
    <property type="entry name" value="Acetyltransf_1"/>
    <property type="match status" value="1"/>
</dbReference>
<sequence length="174" mass="20463">MENIDIEKLTVNNCSELQRIAKQTFLETFSESNTQENMQKYLAESFSTEKLSVELNNENSEFYFAKIEKQIVGYLKLNSGISQTEIKTNNSLEIERIYVLQDFQGKKVGQILYNKAIEIAIQENVDFVWLGVWRENKRAISFYKKNGFEEFDKHVFKFGDKEQTDIMMKLILNN</sequence>
<reference evidence="4 5" key="1">
    <citation type="journal article" date="2013" name="Int. J. Syst. Evol. Microbiol.">
        <title>Chryseobacterium angstadtii sp. nov., isolated from a newt tank.</title>
        <authorList>
            <person name="Kirk K.E."/>
            <person name="Hoffman J.A."/>
            <person name="Smith K.A."/>
            <person name="Strahan B.L."/>
            <person name="Failor K.C."/>
            <person name="Krebs J.E."/>
            <person name="Gale A.N."/>
            <person name="Do T.D."/>
            <person name="Sontag T.C."/>
            <person name="Batties A.M."/>
            <person name="Mistiszyn K."/>
            <person name="Newman J.D."/>
        </authorList>
    </citation>
    <scope>NUCLEOTIDE SEQUENCE [LARGE SCALE GENOMIC DNA]</scope>
    <source>
        <strain evidence="4 5">KM</strain>
    </source>
</reference>
<dbReference type="CDD" id="cd04301">
    <property type="entry name" value="NAT_SF"/>
    <property type="match status" value="1"/>
</dbReference>
<evidence type="ECO:0000256" key="2">
    <source>
        <dbReference type="ARBA" id="ARBA00023315"/>
    </source>
</evidence>
<keyword evidence="2" id="KW-0012">Acyltransferase</keyword>
<dbReference type="GO" id="GO:0016747">
    <property type="term" value="F:acyltransferase activity, transferring groups other than amino-acyl groups"/>
    <property type="evidence" value="ECO:0007669"/>
    <property type="project" value="InterPro"/>
</dbReference>
<proteinExistence type="predicted"/>
<comment type="caution">
    <text evidence="4">The sequence shown here is derived from an EMBL/GenBank/DDBJ whole genome shotgun (WGS) entry which is preliminary data.</text>
</comment>
<dbReference type="Gene3D" id="3.40.630.30">
    <property type="match status" value="1"/>
</dbReference>
<dbReference type="PATRIC" id="fig|558151.6.peg.2206"/>
<dbReference type="InterPro" id="IPR051556">
    <property type="entry name" value="N-term/lysine_N-AcTrnsfr"/>
</dbReference>
<dbReference type="InterPro" id="IPR016181">
    <property type="entry name" value="Acyl_CoA_acyltransferase"/>
</dbReference>